<protein>
    <submittedName>
        <fullName evidence="4">TRAP transporter fused permease subunit</fullName>
    </submittedName>
</protein>
<dbReference type="Proteomes" id="UP001203207">
    <property type="component" value="Unassembled WGS sequence"/>
</dbReference>
<dbReference type="NCBIfam" id="TIGR02123">
    <property type="entry name" value="TRAP_fused"/>
    <property type="match status" value="1"/>
</dbReference>
<reference evidence="4" key="1">
    <citation type="journal article" date="2022" name="Syst. Appl. Microbiol.">
        <title>Natronocalculus amylovorans gen. nov., sp. nov., and Natranaeroarchaeum aerophilus sp. nov., dominant culturable amylolytic natronoarchaea from hypersaline soda lakes in southwestern Siberia.</title>
        <authorList>
            <person name="Sorokin D.Y."/>
            <person name="Elcheninov A.G."/>
            <person name="Khizhniak T.V."/>
            <person name="Koenen M."/>
            <person name="Bale N.J."/>
            <person name="Damste J.S.S."/>
            <person name="Kublanov I.V."/>
        </authorList>
    </citation>
    <scope>NUCLEOTIDE SEQUENCE</scope>
    <source>
        <strain evidence="4">AArc-St2</strain>
    </source>
</reference>
<feature type="transmembrane region" description="Helical" evidence="2">
    <location>
        <begin position="705"/>
        <end position="725"/>
    </location>
</feature>
<feature type="transmembrane region" description="Helical" evidence="2">
    <location>
        <begin position="495"/>
        <end position="514"/>
    </location>
</feature>
<sequence>MVDTTKETAVSPGSDSTDDEQLLADSESLVLAEGSRGRKQLTLLVAAVGFWIFNFWILPQFLPGTIQAVIVALGLAVFVGGILKLSSTVDDRLRFALLHGSLPFWLSVMWYSSTQLIPRGQFGVAFLGGILVLYVISQLADPINNRNYLDLFGLLSSAVIATVTCAYLYTNYQAVAIDSVGRATQPELVMAVAFTAAMIFLTWRAFGMTFLVVVLAGIGYGLFGMFAPGALNHPGLSGTRILRILVVSVDGFFGFLNRLVAAWIALFLLYAGLLKAYGAFDLILRLAVRSAKYIDSGIAQTAVVASAVIGSVNGSQTANAGMTGSFTIPLMKEAGIEPETAGGIESVASTAGQVLPPVMGAGAFVMASLITGVSYVDVIIAGLIPAFILVVSIVIAVHYVAAPQIEDPSMSGLIGDPLPTQQIVLEAIKYGVPLAVLIFILGVLQWTVMTAALYTSVSMILFGIGIPIISAALNRESIITAFIDTIKQTLDGAREGVIVLAPVAIILASINGVVDILQTTGVPTAISLTLIELSGGVLLIAVILAMIICILLGLGMPTTAAYTIVALLIAPTLINQFFIPDFASHFFVFYAAILAGLTPPIATCVAVTCGISGGGFWTSCREALKISAPLFVLPFAFIYHPEIVSGVFNYASLSAGALALVGAISIIHGINYRFAFGRAPKYGLRVAFFVLGIVVMVYPEQLVQLGGVAAIGALYMLQIVAGSAAPLDTLKGIVGTVTGRRDQ</sequence>
<keyword evidence="2" id="KW-0812">Transmembrane</keyword>
<feature type="transmembrane region" description="Helical" evidence="2">
    <location>
        <begin position="561"/>
        <end position="579"/>
    </location>
</feature>
<feature type="transmembrane region" description="Helical" evidence="2">
    <location>
        <begin position="452"/>
        <end position="474"/>
    </location>
</feature>
<evidence type="ECO:0000256" key="2">
    <source>
        <dbReference type="SAM" id="Phobius"/>
    </source>
</evidence>
<evidence type="ECO:0000313" key="4">
    <source>
        <dbReference type="EMBL" id="MCL9815879.1"/>
    </source>
</evidence>
<reference evidence="4" key="2">
    <citation type="submission" date="2022-02" db="EMBL/GenBank/DDBJ databases">
        <authorList>
            <person name="Elcheninov A.G."/>
            <person name="Sorokin D.Y."/>
            <person name="Kublanov I.V."/>
        </authorList>
    </citation>
    <scope>NUCLEOTIDE SEQUENCE</scope>
    <source>
        <strain evidence="4">AArc-St2</strain>
    </source>
</reference>
<feature type="transmembrane region" description="Helical" evidence="2">
    <location>
        <begin position="354"/>
        <end position="373"/>
    </location>
</feature>
<name>A0AAE3K9B7_9EURY</name>
<feature type="domain" description="TRAP C4-dicarboxylate transport system permease DctM subunit" evidence="3">
    <location>
        <begin position="201"/>
        <end position="638"/>
    </location>
</feature>
<dbReference type="InterPro" id="IPR011853">
    <property type="entry name" value="TRAP_DctM-Dct_fused"/>
</dbReference>
<feature type="transmembrane region" description="Helical" evidence="2">
    <location>
        <begin position="379"/>
        <end position="402"/>
    </location>
</feature>
<feature type="transmembrane region" description="Helical" evidence="2">
    <location>
        <begin position="623"/>
        <end position="641"/>
    </location>
</feature>
<feature type="transmembrane region" description="Helical" evidence="2">
    <location>
        <begin position="64"/>
        <end position="83"/>
    </location>
</feature>
<dbReference type="InterPro" id="IPR010656">
    <property type="entry name" value="DctM"/>
</dbReference>
<evidence type="ECO:0000259" key="3">
    <source>
        <dbReference type="Pfam" id="PF06808"/>
    </source>
</evidence>
<keyword evidence="5" id="KW-1185">Reference proteome</keyword>
<feature type="transmembrane region" description="Helical" evidence="2">
    <location>
        <begin position="41"/>
        <end position="58"/>
    </location>
</feature>
<accession>A0AAE3K9B7</accession>
<feature type="transmembrane region" description="Helical" evidence="2">
    <location>
        <begin position="423"/>
        <end position="446"/>
    </location>
</feature>
<proteinExistence type="predicted"/>
<keyword evidence="2" id="KW-1133">Transmembrane helix</keyword>
<comment type="caution">
    <text evidence="4">The sequence shown here is derived from an EMBL/GenBank/DDBJ whole genome shotgun (WGS) entry which is preliminary data.</text>
</comment>
<dbReference type="AlphaFoldDB" id="A0AAE3K9B7"/>
<dbReference type="RefSeq" id="WP_250582799.1">
    <property type="nucleotide sequence ID" value="NZ_JAKRVX010000001.1"/>
</dbReference>
<dbReference type="PANTHER" id="PTHR43849">
    <property type="entry name" value="BLL3936 PROTEIN"/>
    <property type="match status" value="1"/>
</dbReference>
<evidence type="ECO:0000256" key="1">
    <source>
        <dbReference type="SAM" id="MobiDB-lite"/>
    </source>
</evidence>
<feature type="transmembrane region" description="Helical" evidence="2">
    <location>
        <begin position="647"/>
        <end position="670"/>
    </location>
</feature>
<feature type="transmembrane region" description="Helical" evidence="2">
    <location>
        <begin position="534"/>
        <end position="554"/>
    </location>
</feature>
<organism evidence="4 5">
    <name type="scientific">Natronocalculus amylovorans</name>
    <dbReference type="NCBI Taxonomy" id="2917812"/>
    <lineage>
        <taxon>Archaea</taxon>
        <taxon>Methanobacteriati</taxon>
        <taxon>Methanobacteriota</taxon>
        <taxon>Stenosarchaea group</taxon>
        <taxon>Halobacteria</taxon>
        <taxon>Halobacteriales</taxon>
        <taxon>Haloferacaceae</taxon>
        <taxon>Natronocalculus</taxon>
    </lineage>
</organism>
<gene>
    <name evidence="4" type="ORF">AArcSt2_02880</name>
</gene>
<feature type="transmembrane region" description="Helical" evidence="2">
    <location>
        <begin position="585"/>
        <end position="611"/>
    </location>
</feature>
<feature type="region of interest" description="Disordered" evidence="1">
    <location>
        <begin position="1"/>
        <end position="21"/>
    </location>
</feature>
<feature type="transmembrane region" description="Helical" evidence="2">
    <location>
        <begin position="95"/>
        <end position="113"/>
    </location>
</feature>
<dbReference type="Pfam" id="PF06808">
    <property type="entry name" value="DctM"/>
    <property type="match status" value="1"/>
</dbReference>
<feature type="transmembrane region" description="Helical" evidence="2">
    <location>
        <begin position="189"/>
        <end position="206"/>
    </location>
</feature>
<feature type="transmembrane region" description="Helical" evidence="2">
    <location>
        <begin position="148"/>
        <end position="169"/>
    </location>
</feature>
<dbReference type="PANTHER" id="PTHR43849:SF2">
    <property type="entry name" value="BLL3936 PROTEIN"/>
    <property type="match status" value="1"/>
</dbReference>
<feature type="transmembrane region" description="Helical" evidence="2">
    <location>
        <begin position="119"/>
        <end position="136"/>
    </location>
</feature>
<feature type="transmembrane region" description="Helical" evidence="2">
    <location>
        <begin position="251"/>
        <end position="273"/>
    </location>
</feature>
<feature type="transmembrane region" description="Helical" evidence="2">
    <location>
        <begin position="211"/>
        <end position="231"/>
    </location>
</feature>
<feature type="transmembrane region" description="Helical" evidence="2">
    <location>
        <begin position="682"/>
        <end position="699"/>
    </location>
</feature>
<dbReference type="EMBL" id="JAKRVX010000001">
    <property type="protein sequence ID" value="MCL9815879.1"/>
    <property type="molecule type" value="Genomic_DNA"/>
</dbReference>
<keyword evidence="2" id="KW-0472">Membrane</keyword>
<evidence type="ECO:0000313" key="5">
    <source>
        <dbReference type="Proteomes" id="UP001203207"/>
    </source>
</evidence>